<dbReference type="GO" id="GO:0030246">
    <property type="term" value="F:carbohydrate binding"/>
    <property type="evidence" value="ECO:0007669"/>
    <property type="project" value="InterPro"/>
</dbReference>
<evidence type="ECO:0000313" key="2">
    <source>
        <dbReference type="EMBL" id="CAB4003118.1"/>
    </source>
</evidence>
<proteinExistence type="predicted"/>
<keyword evidence="3" id="KW-1185">Reference proteome</keyword>
<comment type="caution">
    <text evidence="2">The sequence shown here is derived from an EMBL/GenBank/DDBJ whole genome shotgun (WGS) entry which is preliminary data.</text>
</comment>
<gene>
    <name evidence="2" type="ORF">PACLA_8A081205</name>
</gene>
<organism evidence="2 3">
    <name type="scientific">Paramuricea clavata</name>
    <name type="common">Red gorgonian</name>
    <name type="synonym">Violescent sea-whip</name>
    <dbReference type="NCBI Taxonomy" id="317549"/>
    <lineage>
        <taxon>Eukaryota</taxon>
        <taxon>Metazoa</taxon>
        <taxon>Cnidaria</taxon>
        <taxon>Anthozoa</taxon>
        <taxon>Octocorallia</taxon>
        <taxon>Malacalcyonacea</taxon>
        <taxon>Plexauridae</taxon>
        <taxon>Paramuricea</taxon>
    </lineage>
</organism>
<feature type="non-terminal residue" evidence="2">
    <location>
        <position position="186"/>
    </location>
</feature>
<dbReference type="OrthoDB" id="291007at2759"/>
<feature type="domain" description="H-type lectin" evidence="1">
    <location>
        <begin position="120"/>
        <end position="184"/>
    </location>
</feature>
<protein>
    <submittedName>
        <fullName evidence="2">Thioredoxin domain-containing 3</fullName>
    </submittedName>
</protein>
<dbReference type="Gene3D" id="2.60.40.2080">
    <property type="match status" value="1"/>
</dbReference>
<dbReference type="EMBL" id="CACRXK020004543">
    <property type="protein sequence ID" value="CAB4003118.1"/>
    <property type="molecule type" value="Genomic_DNA"/>
</dbReference>
<dbReference type="Proteomes" id="UP001152795">
    <property type="component" value="Unassembled WGS sequence"/>
</dbReference>
<dbReference type="Pfam" id="PF09458">
    <property type="entry name" value="H_lectin"/>
    <property type="match status" value="1"/>
</dbReference>
<dbReference type="AlphaFoldDB" id="A0A6S7IJQ1"/>
<accession>A0A6S7IJQ1</accession>
<reference evidence="2" key="1">
    <citation type="submission" date="2020-04" db="EMBL/GenBank/DDBJ databases">
        <authorList>
            <person name="Alioto T."/>
            <person name="Alioto T."/>
            <person name="Gomez Garrido J."/>
        </authorList>
    </citation>
    <scope>NUCLEOTIDE SEQUENCE</scope>
    <source>
        <strain evidence="2">A484AB</strain>
    </source>
</reference>
<evidence type="ECO:0000259" key="1">
    <source>
        <dbReference type="Pfam" id="PF09458"/>
    </source>
</evidence>
<dbReference type="InterPro" id="IPR037221">
    <property type="entry name" value="H-type_lectin_dom_sf"/>
</dbReference>
<dbReference type="InterPro" id="IPR019019">
    <property type="entry name" value="H-type_lectin_domain"/>
</dbReference>
<name>A0A6S7IJQ1_PARCT</name>
<evidence type="ECO:0000313" key="3">
    <source>
        <dbReference type="Proteomes" id="UP001152795"/>
    </source>
</evidence>
<sequence length="186" mass="20774">VIKDQLLERISIRIGLLENCALVLILRPKISRESSIYNMKLLLVCLCALIALAFGNVVDLEFKRTAQTGSVNRFETAVLANNDDAPVKRGICGDPCQSGYKASKYCTSAAKHCFGNGQTVYIRFNPAFHTTPKVTIGLTLLDTNKYYNVRVRASVTSVTKNGFWLKFQPWDISITYQIGVNWMACQ</sequence>
<dbReference type="GO" id="GO:0007155">
    <property type="term" value="P:cell adhesion"/>
    <property type="evidence" value="ECO:0007669"/>
    <property type="project" value="InterPro"/>
</dbReference>
<dbReference type="SUPFAM" id="SSF141086">
    <property type="entry name" value="Agglutinin HPA-like"/>
    <property type="match status" value="1"/>
</dbReference>